<gene>
    <name evidence="3" type="ORF">SOIL9_69840</name>
</gene>
<feature type="compositionally biased region" description="Acidic residues" evidence="1">
    <location>
        <begin position="1"/>
        <end position="14"/>
    </location>
</feature>
<dbReference type="KEGG" id="gms:SOIL9_69840"/>
<organism evidence="3 4">
    <name type="scientific">Gemmata massiliana</name>
    <dbReference type="NCBI Taxonomy" id="1210884"/>
    <lineage>
        <taxon>Bacteria</taxon>
        <taxon>Pseudomonadati</taxon>
        <taxon>Planctomycetota</taxon>
        <taxon>Planctomycetia</taxon>
        <taxon>Gemmatales</taxon>
        <taxon>Gemmataceae</taxon>
        <taxon>Gemmata</taxon>
    </lineage>
</organism>
<evidence type="ECO:0000313" key="3">
    <source>
        <dbReference type="EMBL" id="VTR90730.1"/>
    </source>
</evidence>
<dbReference type="RefSeq" id="WP_162665828.1">
    <property type="nucleotide sequence ID" value="NZ_LR593886.1"/>
</dbReference>
<keyword evidence="2" id="KW-1133">Transmembrane helix</keyword>
<accession>A0A6P2CU62</accession>
<dbReference type="EMBL" id="LR593886">
    <property type="protein sequence ID" value="VTR90730.1"/>
    <property type="molecule type" value="Genomic_DNA"/>
</dbReference>
<protein>
    <submittedName>
        <fullName evidence="3">Uncharacterized protein</fullName>
    </submittedName>
</protein>
<reference evidence="3 4" key="1">
    <citation type="submission" date="2019-05" db="EMBL/GenBank/DDBJ databases">
        <authorList>
            <consortium name="Science for Life Laboratories"/>
        </authorList>
    </citation>
    <scope>NUCLEOTIDE SEQUENCE [LARGE SCALE GENOMIC DNA]</scope>
    <source>
        <strain evidence="3">Soil9</strain>
    </source>
</reference>
<feature type="region of interest" description="Disordered" evidence="1">
    <location>
        <begin position="1"/>
        <end position="23"/>
    </location>
</feature>
<dbReference type="AlphaFoldDB" id="A0A6P2CU62"/>
<keyword evidence="2" id="KW-0812">Transmembrane</keyword>
<keyword evidence="2" id="KW-0472">Membrane</keyword>
<feature type="transmembrane region" description="Helical" evidence="2">
    <location>
        <begin position="80"/>
        <end position="101"/>
    </location>
</feature>
<keyword evidence="4" id="KW-1185">Reference proteome</keyword>
<dbReference type="Proteomes" id="UP000464178">
    <property type="component" value="Chromosome"/>
</dbReference>
<evidence type="ECO:0000256" key="1">
    <source>
        <dbReference type="SAM" id="MobiDB-lite"/>
    </source>
</evidence>
<proteinExistence type="predicted"/>
<evidence type="ECO:0000256" key="2">
    <source>
        <dbReference type="SAM" id="Phobius"/>
    </source>
</evidence>
<name>A0A6P2CU62_9BACT</name>
<evidence type="ECO:0000313" key="4">
    <source>
        <dbReference type="Proteomes" id="UP000464178"/>
    </source>
</evidence>
<sequence>MSRFDDEYESDRDDSDSSEKTDSVIRELRTEIIRLEAQLDQLTASVREQSEESAIIVARLAELERAVDRLRARQRRDSKLLVIAWMMVVASLLMSLFTYFAS</sequence>